<dbReference type="AlphaFoldDB" id="A0A2V4A2F1"/>
<sequence length="242" mass="27978">MSKNTMISAIDLSHLHNLEFYSFVENILEALKKVNQSLDFQKESDQLRDGLVQFDIIFEKKKLSSYTQKVIELDKKRCASFTGLQQCVRGYTKHYKEDMKQAAEIILESIESMGKQIVYRNYQVKSATFSSLTSAWQNKPGFTEAVDTLAMSDWVKHLDEENKAFEAAYLERLIAQGAVPKTKLIDLRADLINVHRGIVKKLEAYCLFENPKALELSKHFNKLIAAYNKELTRRKNKTKKKE</sequence>
<dbReference type="InterPro" id="IPR046228">
    <property type="entry name" value="DUF6261"/>
</dbReference>
<evidence type="ECO:0000313" key="1">
    <source>
        <dbReference type="EMBL" id="PXY01510.1"/>
    </source>
</evidence>
<dbReference type="RefSeq" id="WP_110360323.1">
    <property type="nucleotide sequence ID" value="NZ_QFLI01000003.1"/>
</dbReference>
<evidence type="ECO:0000313" key="2">
    <source>
        <dbReference type="Proteomes" id="UP000248079"/>
    </source>
</evidence>
<gene>
    <name evidence="1" type="ORF">DF185_08475</name>
</gene>
<accession>A0A2V4A2F1</accession>
<reference evidence="1 2" key="1">
    <citation type="submission" date="2018-05" db="EMBL/GenBank/DDBJ databases">
        <title>Marinifilum breve JC075T sp. nov., a marine bacterium isolated from Yongle Blue Hole in the South China Sea.</title>
        <authorList>
            <person name="Fu T."/>
        </authorList>
    </citation>
    <scope>NUCLEOTIDE SEQUENCE [LARGE SCALE GENOMIC DNA]</scope>
    <source>
        <strain evidence="1 2">JC075</strain>
    </source>
</reference>
<dbReference type="EMBL" id="QFLI01000003">
    <property type="protein sequence ID" value="PXY01510.1"/>
    <property type="molecule type" value="Genomic_DNA"/>
</dbReference>
<comment type="caution">
    <text evidence="1">The sequence shown here is derived from an EMBL/GenBank/DDBJ whole genome shotgun (WGS) entry which is preliminary data.</text>
</comment>
<name>A0A2V4A2F1_9BACT</name>
<proteinExistence type="predicted"/>
<protein>
    <submittedName>
        <fullName evidence="1">Uncharacterized protein</fullName>
    </submittedName>
</protein>
<keyword evidence="2" id="KW-1185">Reference proteome</keyword>
<dbReference type="OrthoDB" id="1115360at2"/>
<dbReference type="Pfam" id="PF19775">
    <property type="entry name" value="DUF6261"/>
    <property type="match status" value="1"/>
</dbReference>
<dbReference type="Proteomes" id="UP000248079">
    <property type="component" value="Unassembled WGS sequence"/>
</dbReference>
<organism evidence="1 2">
    <name type="scientific">Marinifilum breve</name>
    <dbReference type="NCBI Taxonomy" id="2184082"/>
    <lineage>
        <taxon>Bacteria</taxon>
        <taxon>Pseudomonadati</taxon>
        <taxon>Bacteroidota</taxon>
        <taxon>Bacteroidia</taxon>
        <taxon>Marinilabiliales</taxon>
        <taxon>Marinifilaceae</taxon>
    </lineage>
</organism>